<organism evidence="1 2">
    <name type="scientific">Stegodyphus mimosarum</name>
    <name type="common">African social velvet spider</name>
    <dbReference type="NCBI Taxonomy" id="407821"/>
    <lineage>
        <taxon>Eukaryota</taxon>
        <taxon>Metazoa</taxon>
        <taxon>Ecdysozoa</taxon>
        <taxon>Arthropoda</taxon>
        <taxon>Chelicerata</taxon>
        <taxon>Arachnida</taxon>
        <taxon>Araneae</taxon>
        <taxon>Araneomorphae</taxon>
        <taxon>Entelegynae</taxon>
        <taxon>Eresoidea</taxon>
        <taxon>Eresidae</taxon>
        <taxon>Stegodyphus</taxon>
    </lineage>
</organism>
<feature type="non-terminal residue" evidence="1">
    <location>
        <position position="1"/>
    </location>
</feature>
<proteinExistence type="predicted"/>
<sequence length="36" mass="4514">GYTTNNLIYFHNFDEGRRLLNHVETKLQKRENMFWQ</sequence>
<dbReference type="EMBL" id="KK121159">
    <property type="protein sequence ID" value="KFM79849.1"/>
    <property type="molecule type" value="Genomic_DNA"/>
</dbReference>
<dbReference type="Proteomes" id="UP000054359">
    <property type="component" value="Unassembled WGS sequence"/>
</dbReference>
<keyword evidence="2" id="KW-1185">Reference proteome</keyword>
<reference evidence="1 2" key="1">
    <citation type="submission" date="2013-11" db="EMBL/GenBank/DDBJ databases">
        <title>Genome sequencing of Stegodyphus mimosarum.</title>
        <authorList>
            <person name="Bechsgaard J."/>
        </authorList>
    </citation>
    <scope>NUCLEOTIDE SEQUENCE [LARGE SCALE GENOMIC DNA]</scope>
</reference>
<name>A0A087UR60_STEMI</name>
<protein>
    <submittedName>
        <fullName evidence="1">Uncharacterized protein</fullName>
    </submittedName>
</protein>
<feature type="non-terminal residue" evidence="1">
    <location>
        <position position="36"/>
    </location>
</feature>
<accession>A0A087UR60</accession>
<evidence type="ECO:0000313" key="1">
    <source>
        <dbReference type="EMBL" id="KFM79849.1"/>
    </source>
</evidence>
<gene>
    <name evidence="1" type="ORF">X975_12262</name>
</gene>
<dbReference type="AlphaFoldDB" id="A0A087UR60"/>
<evidence type="ECO:0000313" key="2">
    <source>
        <dbReference type="Proteomes" id="UP000054359"/>
    </source>
</evidence>